<name>A0AA41SCD2_PAPNU</name>
<evidence type="ECO:0000313" key="5">
    <source>
        <dbReference type="Proteomes" id="UP001177140"/>
    </source>
</evidence>
<dbReference type="GO" id="GO:0016301">
    <property type="term" value="F:kinase activity"/>
    <property type="evidence" value="ECO:0007669"/>
    <property type="project" value="InterPro"/>
</dbReference>
<dbReference type="PANTHER" id="PTHR31153:SF1">
    <property type="entry name" value="CALMODULIN CALCIUM-DEPENDENT NAD KINASE"/>
    <property type="match status" value="1"/>
</dbReference>
<gene>
    <name evidence="4" type="ORF">MKW94_024953</name>
</gene>
<dbReference type="EMBL" id="JAJJMA010173277">
    <property type="protein sequence ID" value="MCL7036894.1"/>
    <property type="molecule type" value="Genomic_DNA"/>
</dbReference>
<organism evidence="4 5">
    <name type="scientific">Papaver nudicaule</name>
    <name type="common">Iceland poppy</name>
    <dbReference type="NCBI Taxonomy" id="74823"/>
    <lineage>
        <taxon>Eukaryota</taxon>
        <taxon>Viridiplantae</taxon>
        <taxon>Streptophyta</taxon>
        <taxon>Embryophyta</taxon>
        <taxon>Tracheophyta</taxon>
        <taxon>Spermatophyta</taxon>
        <taxon>Magnoliopsida</taxon>
        <taxon>Ranunculales</taxon>
        <taxon>Papaveraceae</taxon>
        <taxon>Papaveroideae</taxon>
        <taxon>Papaver</taxon>
    </lineage>
</organism>
<dbReference type="AlphaFoldDB" id="A0AA41SCD2"/>
<comment type="caution">
    <text evidence="4">The sequence shown here is derived from an EMBL/GenBank/DDBJ whole genome shotgun (WGS) entry which is preliminary data.</text>
</comment>
<accession>A0AA41SCD2</accession>
<keyword evidence="1" id="KW-0547">Nucleotide-binding</keyword>
<dbReference type="PANTHER" id="PTHR31153">
    <property type="entry name" value="CALMODULIN CALCIUM-DEPENDENT NAD KINASE"/>
    <property type="match status" value="1"/>
</dbReference>
<feature type="domain" description="Zeta toxin" evidence="3">
    <location>
        <begin position="188"/>
        <end position="300"/>
    </location>
</feature>
<evidence type="ECO:0000259" key="3">
    <source>
        <dbReference type="Pfam" id="PF06414"/>
    </source>
</evidence>
<evidence type="ECO:0000256" key="1">
    <source>
        <dbReference type="ARBA" id="ARBA00022741"/>
    </source>
</evidence>
<reference evidence="4" key="1">
    <citation type="submission" date="2022-03" db="EMBL/GenBank/DDBJ databases">
        <title>A functionally conserved STORR gene fusion in Papaver species that diverged 16.8 million years ago.</title>
        <authorList>
            <person name="Catania T."/>
        </authorList>
    </citation>
    <scope>NUCLEOTIDE SEQUENCE</scope>
    <source>
        <strain evidence="4">S-191538</strain>
    </source>
</reference>
<evidence type="ECO:0000256" key="2">
    <source>
        <dbReference type="ARBA" id="ARBA00022840"/>
    </source>
</evidence>
<dbReference type="SUPFAM" id="SSF52540">
    <property type="entry name" value="P-loop containing nucleoside triphosphate hydrolases"/>
    <property type="match status" value="1"/>
</dbReference>
<dbReference type="InterPro" id="IPR044802">
    <property type="entry name" value="NADKc-like"/>
</dbReference>
<keyword evidence="2" id="KW-0067">ATP-binding</keyword>
<proteinExistence type="predicted"/>
<dbReference type="InterPro" id="IPR010488">
    <property type="entry name" value="Zeta_toxin_domain"/>
</dbReference>
<protein>
    <recommendedName>
        <fullName evidence="3">Zeta toxin domain-containing protein</fullName>
    </recommendedName>
</protein>
<dbReference type="GO" id="GO:0005524">
    <property type="term" value="F:ATP binding"/>
    <property type="evidence" value="ECO:0007669"/>
    <property type="project" value="UniProtKB-KW"/>
</dbReference>
<dbReference type="Gene3D" id="3.40.50.300">
    <property type="entry name" value="P-loop containing nucleotide triphosphate hydrolases"/>
    <property type="match status" value="1"/>
</dbReference>
<sequence>MSTFGGSSSIGTVPHHNEIIVPILLNATTSLCCDKVERFSIYVARQIGFSDPRECPQLCKLAYDYLRGTEGCEINIYGYIADQADAETLYVKFVEEFERCILGYFAFHWHRATAMVTQVLKADSDQPYRKLKCVFLATTRKQRFENVIKYLKVKRIFCTLLEEFKAIGITSDEEKDCKNDVMVPAAHGDRSPVLLLMGGGMGAGKSTVLKSILKESFWSGAAEKAVLVEADAFKESDVIYKALRSKGHPEDMLQTAELVHQSSLDAAASVLVTALNRGRDVILDSTLSWEPFVKQTIAMARNIHRCKYKMGVGYKVAADGTVTENYWEQDEELANERKPYRIELVGVVCDAYLAVSRGIRRAILVGRAVRVNSQLRSHKGFATAFPKYCDLVDNAKLYCTNATRNPPKLIGWKEGMTNKLLVDPEEIDCLQKISMLNDEADSIYELYPQQSDQSFRPGSEWYELAISPSRAKIQRELKIVIGNVEKQSNRKRKRMTSNE</sequence>
<dbReference type="Proteomes" id="UP001177140">
    <property type="component" value="Unassembled WGS sequence"/>
</dbReference>
<evidence type="ECO:0000313" key="4">
    <source>
        <dbReference type="EMBL" id="MCL7036894.1"/>
    </source>
</evidence>
<dbReference type="Pfam" id="PF06414">
    <property type="entry name" value="Zeta_toxin"/>
    <property type="match status" value="1"/>
</dbReference>
<dbReference type="InterPro" id="IPR027417">
    <property type="entry name" value="P-loop_NTPase"/>
</dbReference>
<keyword evidence="5" id="KW-1185">Reference proteome</keyword>